<proteinExistence type="inferred from homology"/>
<evidence type="ECO:0000259" key="9">
    <source>
        <dbReference type="PROSITE" id="PS51144"/>
    </source>
</evidence>
<protein>
    <recommendedName>
        <fullName evidence="3 8">Carbonic anhydrase</fullName>
        <ecNumber evidence="3 8">4.2.1.1</ecNumber>
    </recommendedName>
</protein>
<name>A0AAN9Z5J3_9ORTH</name>
<dbReference type="SMART" id="SM01057">
    <property type="entry name" value="Carb_anhydrase"/>
    <property type="match status" value="1"/>
</dbReference>
<gene>
    <name evidence="10" type="ORF">R5R35_014227</name>
</gene>
<comment type="caution">
    <text evidence="10">The sequence shown here is derived from an EMBL/GenBank/DDBJ whole genome shotgun (WGS) entry which is preliminary data.</text>
</comment>
<evidence type="ECO:0000256" key="5">
    <source>
        <dbReference type="ARBA" id="ARBA00022833"/>
    </source>
</evidence>
<comment type="catalytic activity">
    <reaction evidence="7 8">
        <text>hydrogencarbonate + H(+) = CO2 + H2O</text>
        <dbReference type="Rhea" id="RHEA:10748"/>
        <dbReference type="ChEBI" id="CHEBI:15377"/>
        <dbReference type="ChEBI" id="CHEBI:15378"/>
        <dbReference type="ChEBI" id="CHEBI:16526"/>
        <dbReference type="ChEBI" id="CHEBI:17544"/>
        <dbReference type="EC" id="4.2.1.1"/>
    </reaction>
</comment>
<dbReference type="PANTHER" id="PTHR18952">
    <property type="entry name" value="CARBONIC ANHYDRASE"/>
    <property type="match status" value="1"/>
</dbReference>
<dbReference type="PROSITE" id="PS51144">
    <property type="entry name" value="ALPHA_CA_2"/>
    <property type="match status" value="1"/>
</dbReference>
<dbReference type="EC" id="4.2.1.1" evidence="3 8"/>
<feature type="signal peptide" evidence="8">
    <location>
        <begin position="1"/>
        <end position="20"/>
    </location>
</feature>
<accession>A0AAN9Z5J3</accession>
<evidence type="ECO:0000256" key="2">
    <source>
        <dbReference type="ARBA" id="ARBA00010718"/>
    </source>
</evidence>
<dbReference type="SUPFAM" id="SSF51069">
    <property type="entry name" value="Carbonic anhydrase"/>
    <property type="match status" value="1"/>
</dbReference>
<evidence type="ECO:0000313" key="11">
    <source>
        <dbReference type="Proteomes" id="UP001378592"/>
    </source>
</evidence>
<keyword evidence="5 8" id="KW-0862">Zinc</keyword>
<evidence type="ECO:0000256" key="3">
    <source>
        <dbReference type="ARBA" id="ARBA00012925"/>
    </source>
</evidence>
<dbReference type="AlphaFoldDB" id="A0AAN9Z5J3"/>
<evidence type="ECO:0000256" key="6">
    <source>
        <dbReference type="ARBA" id="ARBA00023239"/>
    </source>
</evidence>
<evidence type="ECO:0000256" key="4">
    <source>
        <dbReference type="ARBA" id="ARBA00022723"/>
    </source>
</evidence>
<sequence length="277" mass="30810">MNTLEQLCFFTLLYAAAVYAHEGDWEYENNGTAAWEDAYPECAGAQQSPIPLSREDASLWEPAAQRQAGFRLHLQGYGAAQRGLFANDGKSVALTFNYTDVDSAPHLVILNNGSVASYTLTRLHFHWPSEHWINNLRYPLEMHMVHKDYYNSTLVLSILFTTECGVPNTGMQTVAAATRQVKHSGDTVPVEHFAPVSLLPPFLQRDCGYYMFAGSLTTPPCTEGVLWLVHEVPLCIGRTQLEAFRNVHKTDGGLLAANARPLQAVNGRPVLYLPCQR</sequence>
<evidence type="ECO:0000256" key="8">
    <source>
        <dbReference type="RuleBase" id="RU367011"/>
    </source>
</evidence>
<dbReference type="InterPro" id="IPR001148">
    <property type="entry name" value="CA_dom"/>
</dbReference>
<dbReference type="PROSITE" id="PS00162">
    <property type="entry name" value="ALPHA_CA_1"/>
    <property type="match status" value="1"/>
</dbReference>
<keyword evidence="11" id="KW-1185">Reference proteome</keyword>
<dbReference type="PANTHER" id="PTHR18952:SF265">
    <property type="entry name" value="CARBONIC ANHYDRASE"/>
    <property type="match status" value="1"/>
</dbReference>
<dbReference type="CDD" id="cd00326">
    <property type="entry name" value="alpha_CA"/>
    <property type="match status" value="1"/>
</dbReference>
<evidence type="ECO:0000313" key="10">
    <source>
        <dbReference type="EMBL" id="KAK7868918.1"/>
    </source>
</evidence>
<dbReference type="GO" id="GO:0004089">
    <property type="term" value="F:carbonate dehydratase activity"/>
    <property type="evidence" value="ECO:0007669"/>
    <property type="project" value="UniProtKB-UniRule"/>
</dbReference>
<dbReference type="InterPro" id="IPR023561">
    <property type="entry name" value="Carbonic_anhydrase_a-class"/>
</dbReference>
<keyword evidence="8" id="KW-0732">Signal</keyword>
<dbReference type="GO" id="GO:0008270">
    <property type="term" value="F:zinc ion binding"/>
    <property type="evidence" value="ECO:0007669"/>
    <property type="project" value="UniProtKB-UniRule"/>
</dbReference>
<organism evidence="10 11">
    <name type="scientific">Gryllus longicercus</name>
    <dbReference type="NCBI Taxonomy" id="2509291"/>
    <lineage>
        <taxon>Eukaryota</taxon>
        <taxon>Metazoa</taxon>
        <taxon>Ecdysozoa</taxon>
        <taxon>Arthropoda</taxon>
        <taxon>Hexapoda</taxon>
        <taxon>Insecta</taxon>
        <taxon>Pterygota</taxon>
        <taxon>Neoptera</taxon>
        <taxon>Polyneoptera</taxon>
        <taxon>Orthoptera</taxon>
        <taxon>Ensifera</taxon>
        <taxon>Gryllidea</taxon>
        <taxon>Grylloidea</taxon>
        <taxon>Gryllidae</taxon>
        <taxon>Gryllinae</taxon>
        <taxon>Gryllus</taxon>
    </lineage>
</organism>
<comment type="cofactor">
    <cofactor evidence="8">
        <name>Zn(2+)</name>
        <dbReference type="ChEBI" id="CHEBI:29105"/>
    </cofactor>
</comment>
<feature type="domain" description="Alpha-carbonic anhydrase" evidence="9">
    <location>
        <begin position="23"/>
        <end position="274"/>
    </location>
</feature>
<feature type="chain" id="PRO_5042669958" description="Carbonic anhydrase" evidence="8">
    <location>
        <begin position="21"/>
        <end position="277"/>
    </location>
</feature>
<dbReference type="Proteomes" id="UP001378592">
    <property type="component" value="Unassembled WGS sequence"/>
</dbReference>
<keyword evidence="6 8" id="KW-0456">Lyase</keyword>
<comment type="similarity">
    <text evidence="2 8">Belongs to the alpha-carbonic anhydrase family.</text>
</comment>
<dbReference type="Gene3D" id="3.10.200.10">
    <property type="entry name" value="Alpha carbonic anhydrase"/>
    <property type="match status" value="1"/>
</dbReference>
<dbReference type="InterPro" id="IPR018338">
    <property type="entry name" value="Carbonic_anhydrase_a-class_CS"/>
</dbReference>
<evidence type="ECO:0000256" key="7">
    <source>
        <dbReference type="ARBA" id="ARBA00048348"/>
    </source>
</evidence>
<comment type="function">
    <text evidence="1 8">Reversible hydration of carbon dioxide.</text>
</comment>
<dbReference type="InterPro" id="IPR036398">
    <property type="entry name" value="CA_dom_sf"/>
</dbReference>
<keyword evidence="4 8" id="KW-0479">Metal-binding</keyword>
<dbReference type="Pfam" id="PF00194">
    <property type="entry name" value="Carb_anhydrase"/>
    <property type="match status" value="1"/>
</dbReference>
<evidence type="ECO:0000256" key="1">
    <source>
        <dbReference type="ARBA" id="ARBA00002904"/>
    </source>
</evidence>
<dbReference type="EMBL" id="JAZDUA010000085">
    <property type="protein sequence ID" value="KAK7868918.1"/>
    <property type="molecule type" value="Genomic_DNA"/>
</dbReference>
<reference evidence="10 11" key="1">
    <citation type="submission" date="2024-03" db="EMBL/GenBank/DDBJ databases">
        <title>The genome assembly and annotation of the cricket Gryllus longicercus Weissman &amp; Gray.</title>
        <authorList>
            <person name="Szrajer S."/>
            <person name="Gray D."/>
            <person name="Ylla G."/>
        </authorList>
    </citation>
    <scope>NUCLEOTIDE SEQUENCE [LARGE SCALE GENOMIC DNA]</scope>
    <source>
        <strain evidence="10">DAG 2021-001</strain>
        <tissue evidence="10">Whole body minus gut</tissue>
    </source>
</reference>